<proteinExistence type="predicted"/>
<dbReference type="OrthoDB" id="359367at2157"/>
<evidence type="ECO:0000313" key="1">
    <source>
        <dbReference type="EMBL" id="QLG47885.1"/>
    </source>
</evidence>
<dbReference type="Gene3D" id="3.40.50.300">
    <property type="entry name" value="P-loop containing nucleotide triphosphate hydrolases"/>
    <property type="match status" value="1"/>
</dbReference>
<dbReference type="RefSeq" id="WP_179259627.1">
    <property type="nucleotide sequence ID" value="NZ_CP058601.1"/>
</dbReference>
<dbReference type="EMBL" id="CP058601">
    <property type="protein sequence ID" value="QLG47885.1"/>
    <property type="molecule type" value="Genomic_DNA"/>
</dbReference>
<dbReference type="AlphaFoldDB" id="A0A7D5L372"/>
<dbReference type="Proteomes" id="UP000509241">
    <property type="component" value="Chromosome"/>
</dbReference>
<dbReference type="InterPro" id="IPR027417">
    <property type="entry name" value="P-loop_NTPase"/>
</dbReference>
<evidence type="ECO:0008006" key="3">
    <source>
        <dbReference type="Google" id="ProtNLM"/>
    </source>
</evidence>
<name>A0A7D5L372_9EURY</name>
<protein>
    <recommendedName>
        <fullName evidence="3">DNA recombination and repair protein Rad51-like C-terminal domain-containing protein</fullName>
    </recommendedName>
</protein>
<accession>A0A7D5L372</accession>
<keyword evidence="2" id="KW-1185">Reference proteome</keyword>
<reference evidence="1 2" key="1">
    <citation type="submission" date="2020-07" db="EMBL/GenBank/DDBJ databases">
        <authorList>
            <person name="Cui H."/>
        </authorList>
    </citation>
    <scope>NUCLEOTIDE SEQUENCE [LARGE SCALE GENOMIC DNA]</scope>
    <source>
        <strain evidence="1 2">YPL8</strain>
    </source>
</reference>
<dbReference type="KEGG" id="haly:HYG82_03005"/>
<sequence>MGRNTNAVPSLDKIPDLPSLEAGATLLESSSRGAFHALAVDHLLLERPGTAWWIDTYGHAQTEPLADVAPSRRVLKKIQIARAFTAYQHYTLCDRLLEDPDYGKLASVDQDDVGLIVAPAIDGLYRDDDLNQDESERMVVSALARLAAAARRYECPVLMSKARDDEFAKPIDNLVDERIECLETDEGARFIGKEFESLVYPVGNGMFQTTLAFWKQVLEAREPAYPTSITAGSIREVA</sequence>
<evidence type="ECO:0000313" key="2">
    <source>
        <dbReference type="Proteomes" id="UP000509241"/>
    </source>
</evidence>
<organism evidence="1 2">
    <name type="scientific">Natrinema halophilum</name>
    <dbReference type="NCBI Taxonomy" id="1699371"/>
    <lineage>
        <taxon>Archaea</taxon>
        <taxon>Methanobacteriati</taxon>
        <taxon>Methanobacteriota</taxon>
        <taxon>Stenosarchaea group</taxon>
        <taxon>Halobacteria</taxon>
        <taxon>Halobacteriales</taxon>
        <taxon>Natrialbaceae</taxon>
        <taxon>Natrinema</taxon>
    </lineage>
</organism>
<gene>
    <name evidence="1" type="ORF">HYG82_03005</name>
</gene>
<dbReference type="GeneID" id="56032226"/>